<keyword evidence="2" id="KW-1185">Reference proteome</keyword>
<reference evidence="1 2" key="1">
    <citation type="submission" date="2014-09" db="EMBL/GenBank/DDBJ databases">
        <authorList>
            <person name="McGinnis J.M."/>
            <person name="Wolfgang W.J."/>
        </authorList>
    </citation>
    <scope>NUCLEOTIDE SEQUENCE [LARGE SCALE GENOMIC DNA]</scope>
    <source>
        <strain evidence="1 2">JCM 14014</strain>
    </source>
</reference>
<gene>
    <name evidence="1" type="ORF">IT41_17125</name>
</gene>
<reference evidence="1 2" key="2">
    <citation type="submission" date="2014-10" db="EMBL/GenBank/DDBJ databases">
        <title>Paracoccus sanguinis sp. nov., isolated from clinical specimens of New York State patients.</title>
        <authorList>
            <person name="Mingle L.A."/>
            <person name="Cole J.A."/>
            <person name="Lapierre P."/>
            <person name="Musser K.A."/>
        </authorList>
    </citation>
    <scope>NUCLEOTIDE SEQUENCE [LARGE SCALE GENOMIC DNA]</scope>
    <source>
        <strain evidence="1 2">JCM 14014</strain>
    </source>
</reference>
<evidence type="ECO:0000313" key="2">
    <source>
        <dbReference type="Proteomes" id="UP000029846"/>
    </source>
</evidence>
<accession>A0A099EWL6</accession>
<proteinExistence type="predicted"/>
<organism evidence="1 2">
    <name type="scientific">Paracoccus halophilus</name>
    <dbReference type="NCBI Taxonomy" id="376733"/>
    <lineage>
        <taxon>Bacteria</taxon>
        <taxon>Pseudomonadati</taxon>
        <taxon>Pseudomonadota</taxon>
        <taxon>Alphaproteobacteria</taxon>
        <taxon>Rhodobacterales</taxon>
        <taxon>Paracoccaceae</taxon>
        <taxon>Paracoccus</taxon>
    </lineage>
</organism>
<dbReference type="AlphaFoldDB" id="A0A099EWL6"/>
<comment type="caution">
    <text evidence="1">The sequence shown here is derived from an EMBL/GenBank/DDBJ whole genome shotgun (WGS) entry which is preliminary data.</text>
</comment>
<dbReference type="Proteomes" id="UP000029846">
    <property type="component" value="Unassembled WGS sequence"/>
</dbReference>
<sequence>MNVSIHILHSHTIAGVMPLPIRRISCIRIIYRPLLPSGMGISISIAREVLLDFNGIGFAVGSRPVAT</sequence>
<name>A0A099EWL6_9RHOB</name>
<protein>
    <submittedName>
        <fullName evidence="1">Uncharacterized protein</fullName>
    </submittedName>
</protein>
<evidence type="ECO:0000313" key="1">
    <source>
        <dbReference type="EMBL" id="KGJ02594.1"/>
    </source>
</evidence>
<dbReference type="EMBL" id="JRKN01000035">
    <property type="protein sequence ID" value="KGJ02594.1"/>
    <property type="molecule type" value="Genomic_DNA"/>
</dbReference>